<sequence length="458" mass="49416">MKQRNLLLAGRPRDALNVTCTANPAKSGSVSLVVYAASACFLLQSMSFFGVIDKLVYGPVSFGRGGNEITVTVNLLGICVSIFLFWTGMRKTAVARFNKVLPLLAASLLLVSALWSVQPMLTLTQGTAYFFVVVGAIGIVQAVDRDDLIDLFSWACALSAVASLLWQFVLSPAPAFDGMEPDFAGIFTQKNVLGQVMAGGVLGALHGLRVGKGRFRSICIIALCTTVAFLSQSSTAMVVIAALLCFDFLGRLYFKGNASRAISICLFISCFLALFWLSANEDLIWEFLGKDATLTGRTQLWLYVIDSISEKPLFGWGFAAFWVPGNPVALQIGDAVNWTVVSAHNGLLGLLLDIGVVGASLFIFLWARNLVMALRCMNGPAQQFGLTSVLLLMTILLIATSEQVLLSPQHIWTALFFMTGFICEKELRLTVGVSRPKITSPATRRAVATSGSRSPLGR</sequence>
<organism evidence="7 8">
    <name type="scientific">Bradyrhizobium canariense</name>
    <dbReference type="NCBI Taxonomy" id="255045"/>
    <lineage>
        <taxon>Bacteria</taxon>
        <taxon>Pseudomonadati</taxon>
        <taxon>Pseudomonadota</taxon>
        <taxon>Alphaproteobacteria</taxon>
        <taxon>Hyphomicrobiales</taxon>
        <taxon>Nitrobacteraceae</taxon>
        <taxon>Bradyrhizobium</taxon>
    </lineage>
</organism>
<comment type="subcellular location">
    <subcellularLocation>
        <location evidence="1">Membrane</location>
        <topology evidence="1">Multi-pass membrane protein</topology>
    </subcellularLocation>
</comment>
<dbReference type="GO" id="GO:0016874">
    <property type="term" value="F:ligase activity"/>
    <property type="evidence" value="ECO:0007669"/>
    <property type="project" value="UniProtKB-KW"/>
</dbReference>
<gene>
    <name evidence="7" type="ORF">SAMN05444158_3993</name>
</gene>
<keyword evidence="4 5" id="KW-0472">Membrane</keyword>
<dbReference type="GO" id="GO:0016020">
    <property type="term" value="C:membrane"/>
    <property type="evidence" value="ECO:0007669"/>
    <property type="project" value="UniProtKB-SubCell"/>
</dbReference>
<reference evidence="8" key="1">
    <citation type="submission" date="2016-10" db="EMBL/GenBank/DDBJ databases">
        <authorList>
            <person name="Varghese N."/>
            <person name="Submissions S."/>
        </authorList>
    </citation>
    <scope>NUCLEOTIDE SEQUENCE [LARGE SCALE GENOMIC DNA]</scope>
    <source>
        <strain evidence="8">GAS369</strain>
    </source>
</reference>
<accession>A0A1H1WSM6</accession>
<evidence type="ECO:0000256" key="3">
    <source>
        <dbReference type="ARBA" id="ARBA00022989"/>
    </source>
</evidence>
<evidence type="ECO:0000313" key="7">
    <source>
        <dbReference type="EMBL" id="SDT00052.1"/>
    </source>
</evidence>
<protein>
    <submittedName>
        <fullName evidence="7">O-antigen ligase</fullName>
    </submittedName>
</protein>
<feature type="transmembrane region" description="Helical" evidence="5">
    <location>
        <begin position="347"/>
        <end position="367"/>
    </location>
</feature>
<evidence type="ECO:0000259" key="6">
    <source>
        <dbReference type="Pfam" id="PF04932"/>
    </source>
</evidence>
<dbReference type="PANTHER" id="PTHR37422:SF13">
    <property type="entry name" value="LIPOPOLYSACCHARIDE BIOSYNTHESIS PROTEIN PA4999-RELATED"/>
    <property type="match status" value="1"/>
</dbReference>
<feature type="domain" description="O-antigen ligase-related" evidence="6">
    <location>
        <begin position="221"/>
        <end position="363"/>
    </location>
</feature>
<evidence type="ECO:0000313" key="8">
    <source>
        <dbReference type="Proteomes" id="UP000243904"/>
    </source>
</evidence>
<feature type="transmembrane region" description="Helical" evidence="5">
    <location>
        <begin position="32"/>
        <end position="49"/>
    </location>
</feature>
<dbReference type="Proteomes" id="UP000243904">
    <property type="component" value="Chromosome I"/>
</dbReference>
<dbReference type="InterPro" id="IPR051533">
    <property type="entry name" value="WaaL-like"/>
</dbReference>
<feature type="transmembrane region" description="Helical" evidence="5">
    <location>
        <begin position="151"/>
        <end position="172"/>
    </location>
</feature>
<evidence type="ECO:0000256" key="1">
    <source>
        <dbReference type="ARBA" id="ARBA00004141"/>
    </source>
</evidence>
<evidence type="ECO:0000256" key="2">
    <source>
        <dbReference type="ARBA" id="ARBA00022692"/>
    </source>
</evidence>
<dbReference type="Pfam" id="PF04932">
    <property type="entry name" value="Wzy_C"/>
    <property type="match status" value="1"/>
</dbReference>
<dbReference type="InterPro" id="IPR007016">
    <property type="entry name" value="O-antigen_ligase-rel_domated"/>
</dbReference>
<feature type="transmembrane region" description="Helical" evidence="5">
    <location>
        <begin position="192"/>
        <end position="208"/>
    </location>
</feature>
<dbReference type="AlphaFoldDB" id="A0A1H1WSM6"/>
<evidence type="ECO:0000256" key="4">
    <source>
        <dbReference type="ARBA" id="ARBA00023136"/>
    </source>
</evidence>
<dbReference type="RefSeq" id="WP_146688495.1">
    <property type="nucleotide sequence ID" value="NZ_LT629750.1"/>
</dbReference>
<keyword evidence="3 5" id="KW-1133">Transmembrane helix</keyword>
<feature type="transmembrane region" description="Helical" evidence="5">
    <location>
        <begin position="379"/>
        <end position="399"/>
    </location>
</feature>
<feature type="transmembrane region" description="Helical" evidence="5">
    <location>
        <begin position="127"/>
        <end position="144"/>
    </location>
</feature>
<dbReference type="PANTHER" id="PTHR37422">
    <property type="entry name" value="TEICHURONIC ACID BIOSYNTHESIS PROTEIN TUAE"/>
    <property type="match status" value="1"/>
</dbReference>
<keyword evidence="8" id="KW-1185">Reference proteome</keyword>
<name>A0A1H1WSM6_9BRAD</name>
<proteinExistence type="predicted"/>
<feature type="transmembrane region" description="Helical" evidence="5">
    <location>
        <begin position="261"/>
        <end position="279"/>
    </location>
</feature>
<feature type="transmembrane region" description="Helical" evidence="5">
    <location>
        <begin position="100"/>
        <end position="121"/>
    </location>
</feature>
<evidence type="ECO:0000256" key="5">
    <source>
        <dbReference type="SAM" id="Phobius"/>
    </source>
</evidence>
<dbReference type="EMBL" id="LT629750">
    <property type="protein sequence ID" value="SDT00052.1"/>
    <property type="molecule type" value="Genomic_DNA"/>
</dbReference>
<keyword evidence="7" id="KW-0436">Ligase</keyword>
<feature type="transmembrane region" description="Helical" evidence="5">
    <location>
        <begin position="69"/>
        <end position="88"/>
    </location>
</feature>
<keyword evidence="2 5" id="KW-0812">Transmembrane</keyword>
<feature type="transmembrane region" description="Helical" evidence="5">
    <location>
        <begin position="215"/>
        <end position="231"/>
    </location>
</feature>